<dbReference type="EMBL" id="SRYV01000005">
    <property type="protein sequence ID" value="TGY16232.1"/>
    <property type="molecule type" value="Genomic_DNA"/>
</dbReference>
<evidence type="ECO:0000313" key="3">
    <source>
        <dbReference type="Proteomes" id="UP000309117"/>
    </source>
</evidence>
<feature type="domain" description="Beta-lactamase-related" evidence="1">
    <location>
        <begin position="13"/>
        <end position="296"/>
    </location>
</feature>
<dbReference type="Proteomes" id="UP000309117">
    <property type="component" value="Unassembled WGS sequence"/>
</dbReference>
<dbReference type="AlphaFoldDB" id="A0A4S2BPD5"/>
<dbReference type="InterPro" id="IPR050789">
    <property type="entry name" value="Diverse_Enzym_Activities"/>
</dbReference>
<sequence>MRQAIHRLGIKGSALVIKDGIPWLNYATDNKTDTSYLINSVQKSMTATMVMREVEKGKLSLDDSLSKFYPTVPGAEYVKIRNLLNMTSGLDIQPGKKLGTKKFISDKKNIEHDVKYTVFDKNMLGKWHYTSVNYVYLCGIMSQLENKSYEQLFRETFIQPLNLKHTEFLWSSKAKLKKSNWVPGHEYVDGEFVRVKHSKAVKAAHNELGAGSIVMSNHDLAKTIKYILTGNVLTKQSRDILFTGKAPSYYNGGFYNKPQFKVANGAGEGYYTFMRSTKDAKTMIVIQNNHTTSGKFGEMKKRVTSIMSMLLTMD</sequence>
<dbReference type="InterPro" id="IPR012338">
    <property type="entry name" value="Beta-lactam/transpept-like"/>
</dbReference>
<keyword evidence="2" id="KW-0378">Hydrolase</keyword>
<name>A0A4S2BPD5_9LACO</name>
<gene>
    <name evidence="2" type="ORF">E5351_03410</name>
</gene>
<dbReference type="RefSeq" id="WP_004040015.1">
    <property type="nucleotide sequence ID" value="NZ_AQFR02000003.1"/>
</dbReference>
<reference evidence="2 3" key="1">
    <citation type="submission" date="2019-04" db="EMBL/GenBank/DDBJ databases">
        <title>Microbes associate with the intestines of laboratory mice.</title>
        <authorList>
            <person name="Navarre W."/>
            <person name="Wong E."/>
            <person name="Huang K."/>
            <person name="Tropini C."/>
            <person name="Ng K."/>
            <person name="Yu B."/>
        </authorList>
    </citation>
    <scope>NUCLEOTIDE SEQUENCE [LARGE SCALE GENOMIC DNA]</scope>
    <source>
        <strain evidence="2 3">NM61_E11</strain>
    </source>
</reference>
<evidence type="ECO:0000313" key="2">
    <source>
        <dbReference type="EMBL" id="TGY16232.1"/>
    </source>
</evidence>
<dbReference type="Gene3D" id="3.40.710.10">
    <property type="entry name" value="DD-peptidase/beta-lactamase superfamily"/>
    <property type="match status" value="1"/>
</dbReference>
<comment type="caution">
    <text evidence="2">The sequence shown here is derived from an EMBL/GenBank/DDBJ whole genome shotgun (WGS) entry which is preliminary data.</text>
</comment>
<dbReference type="SUPFAM" id="SSF56601">
    <property type="entry name" value="beta-lactamase/transpeptidase-like"/>
    <property type="match status" value="1"/>
</dbReference>
<dbReference type="InterPro" id="IPR001466">
    <property type="entry name" value="Beta-lactam-related"/>
</dbReference>
<dbReference type="PANTHER" id="PTHR43283">
    <property type="entry name" value="BETA-LACTAMASE-RELATED"/>
    <property type="match status" value="1"/>
</dbReference>
<dbReference type="GO" id="GO:0016787">
    <property type="term" value="F:hydrolase activity"/>
    <property type="evidence" value="ECO:0007669"/>
    <property type="project" value="UniProtKB-KW"/>
</dbReference>
<accession>A0A4S2BPD5</accession>
<dbReference type="PANTHER" id="PTHR43283:SF3">
    <property type="entry name" value="BETA-LACTAMASE FAMILY PROTEIN (AFU_ORTHOLOGUE AFUA_5G07500)"/>
    <property type="match status" value="1"/>
</dbReference>
<protein>
    <submittedName>
        <fullName evidence="2">Class C beta-lactamase-related serine hydrolase</fullName>
    </submittedName>
</protein>
<proteinExistence type="predicted"/>
<evidence type="ECO:0000259" key="1">
    <source>
        <dbReference type="Pfam" id="PF00144"/>
    </source>
</evidence>
<organism evidence="2 3">
    <name type="scientific">Lactobacillus intestinalis</name>
    <dbReference type="NCBI Taxonomy" id="151781"/>
    <lineage>
        <taxon>Bacteria</taxon>
        <taxon>Bacillati</taxon>
        <taxon>Bacillota</taxon>
        <taxon>Bacilli</taxon>
        <taxon>Lactobacillales</taxon>
        <taxon>Lactobacillaceae</taxon>
        <taxon>Lactobacillus</taxon>
    </lineage>
</organism>
<dbReference type="Pfam" id="PF00144">
    <property type="entry name" value="Beta-lactamase"/>
    <property type="match status" value="1"/>
</dbReference>